<dbReference type="Proteomes" id="UP000050761">
    <property type="component" value="Unassembled WGS sequence"/>
</dbReference>
<evidence type="ECO:0000313" key="2">
    <source>
        <dbReference type="WBParaSite" id="HPBE_0001264601-mRNA-1"/>
    </source>
</evidence>
<dbReference type="WBParaSite" id="HPBE_0001264601-mRNA-1">
    <property type="protein sequence ID" value="HPBE_0001264601-mRNA-1"/>
    <property type="gene ID" value="HPBE_0001264601"/>
</dbReference>
<organism evidence="1 2">
    <name type="scientific">Heligmosomoides polygyrus</name>
    <name type="common">Parasitic roundworm</name>
    <dbReference type="NCBI Taxonomy" id="6339"/>
    <lineage>
        <taxon>Eukaryota</taxon>
        <taxon>Metazoa</taxon>
        <taxon>Ecdysozoa</taxon>
        <taxon>Nematoda</taxon>
        <taxon>Chromadorea</taxon>
        <taxon>Rhabditida</taxon>
        <taxon>Rhabditina</taxon>
        <taxon>Rhabditomorpha</taxon>
        <taxon>Strongyloidea</taxon>
        <taxon>Heligmosomidae</taxon>
        <taxon>Heligmosomoides</taxon>
    </lineage>
</organism>
<name>A0A183FW64_HELPZ</name>
<accession>A0A183FW64</accession>
<sequence length="63" mass="7678">LSVPMNIVLVRLSCKYVSRDALRQMVPYRLWKRAHNIESRALHQFKNCYFSPIQCVLMERRRR</sequence>
<keyword evidence="1" id="KW-1185">Reference proteome</keyword>
<reference evidence="2" key="1">
    <citation type="submission" date="2019-09" db="UniProtKB">
        <authorList>
            <consortium name="WormBaseParasite"/>
        </authorList>
    </citation>
    <scope>IDENTIFICATION</scope>
</reference>
<evidence type="ECO:0000313" key="1">
    <source>
        <dbReference type="Proteomes" id="UP000050761"/>
    </source>
</evidence>
<proteinExistence type="predicted"/>
<protein>
    <submittedName>
        <fullName evidence="2">Ovule protein</fullName>
    </submittedName>
</protein>
<dbReference type="AlphaFoldDB" id="A0A183FW64"/>